<organism evidence="1 2">
    <name type="scientific">Tanacetum coccineum</name>
    <dbReference type="NCBI Taxonomy" id="301880"/>
    <lineage>
        <taxon>Eukaryota</taxon>
        <taxon>Viridiplantae</taxon>
        <taxon>Streptophyta</taxon>
        <taxon>Embryophyta</taxon>
        <taxon>Tracheophyta</taxon>
        <taxon>Spermatophyta</taxon>
        <taxon>Magnoliopsida</taxon>
        <taxon>eudicotyledons</taxon>
        <taxon>Gunneridae</taxon>
        <taxon>Pentapetalae</taxon>
        <taxon>asterids</taxon>
        <taxon>campanulids</taxon>
        <taxon>Asterales</taxon>
        <taxon>Asteraceae</taxon>
        <taxon>Asteroideae</taxon>
        <taxon>Anthemideae</taxon>
        <taxon>Anthemidinae</taxon>
        <taxon>Tanacetum</taxon>
    </lineage>
</organism>
<accession>A0ABQ5B824</accession>
<evidence type="ECO:0000313" key="1">
    <source>
        <dbReference type="EMBL" id="GJT09554.1"/>
    </source>
</evidence>
<dbReference type="EMBL" id="BQNB010012915">
    <property type="protein sequence ID" value="GJT09554.1"/>
    <property type="molecule type" value="Genomic_DNA"/>
</dbReference>
<reference evidence="1" key="2">
    <citation type="submission" date="2022-01" db="EMBL/GenBank/DDBJ databases">
        <authorList>
            <person name="Yamashiro T."/>
            <person name="Shiraishi A."/>
            <person name="Satake H."/>
            <person name="Nakayama K."/>
        </authorList>
    </citation>
    <scope>NUCLEOTIDE SEQUENCE</scope>
</reference>
<proteinExistence type="predicted"/>
<keyword evidence="2" id="KW-1185">Reference proteome</keyword>
<sequence>MGLMMILLSQNSSKPRLNVPRLQSSPAVIVSPNDHMISPLNPIRGAWPPILTSMIIGPSVPSSSSRGGNEISGSGRETIVRFLSGYPLPRLVAHRPWRSLEFSLSKPNFLGDLCKECELGQSSLRTLNELGVGNLVHESIERSFSFHSGAPLTCLLSTLNLCMKPSVDSPSLCLMW</sequence>
<comment type="caution">
    <text evidence="1">The sequence shown here is derived from an EMBL/GenBank/DDBJ whole genome shotgun (WGS) entry which is preliminary data.</text>
</comment>
<dbReference type="Proteomes" id="UP001151760">
    <property type="component" value="Unassembled WGS sequence"/>
</dbReference>
<gene>
    <name evidence="1" type="ORF">Tco_0856596</name>
</gene>
<reference evidence="1" key="1">
    <citation type="journal article" date="2022" name="Int. J. Mol. Sci.">
        <title>Draft Genome of Tanacetum Coccineum: Genomic Comparison of Closely Related Tanacetum-Family Plants.</title>
        <authorList>
            <person name="Yamashiro T."/>
            <person name="Shiraishi A."/>
            <person name="Nakayama K."/>
            <person name="Satake H."/>
        </authorList>
    </citation>
    <scope>NUCLEOTIDE SEQUENCE</scope>
</reference>
<evidence type="ECO:0000313" key="2">
    <source>
        <dbReference type="Proteomes" id="UP001151760"/>
    </source>
</evidence>
<name>A0ABQ5B824_9ASTR</name>
<protein>
    <submittedName>
        <fullName evidence="1">Uncharacterized protein</fullName>
    </submittedName>
</protein>